<evidence type="ECO:0000256" key="3">
    <source>
        <dbReference type="ARBA" id="ARBA00010617"/>
    </source>
</evidence>
<reference evidence="14" key="1">
    <citation type="journal article" date="2020" name="Stud. Mycol.">
        <title>101 Dothideomycetes genomes: a test case for predicting lifestyles and emergence of pathogens.</title>
        <authorList>
            <person name="Haridas S."/>
            <person name="Albert R."/>
            <person name="Binder M."/>
            <person name="Bloem J."/>
            <person name="Labutti K."/>
            <person name="Salamov A."/>
            <person name="Andreopoulos B."/>
            <person name="Baker S."/>
            <person name="Barry K."/>
            <person name="Bills G."/>
            <person name="Bluhm B."/>
            <person name="Cannon C."/>
            <person name="Castanera R."/>
            <person name="Culley D."/>
            <person name="Daum C."/>
            <person name="Ezra D."/>
            <person name="Gonzalez J."/>
            <person name="Henrissat B."/>
            <person name="Kuo A."/>
            <person name="Liang C."/>
            <person name="Lipzen A."/>
            <person name="Lutzoni F."/>
            <person name="Magnuson J."/>
            <person name="Mondo S."/>
            <person name="Nolan M."/>
            <person name="Ohm R."/>
            <person name="Pangilinan J."/>
            <person name="Park H.-J."/>
            <person name="Ramirez L."/>
            <person name="Alfaro M."/>
            <person name="Sun H."/>
            <person name="Tritt A."/>
            <person name="Yoshinaga Y."/>
            <person name="Zwiers L.-H."/>
            <person name="Turgeon B."/>
            <person name="Goodwin S."/>
            <person name="Spatafora J."/>
            <person name="Crous P."/>
            <person name="Grigoriev I."/>
        </authorList>
    </citation>
    <scope>NUCLEOTIDE SEQUENCE</scope>
    <source>
        <strain evidence="14">CBS 207.26</strain>
    </source>
</reference>
<protein>
    <submittedName>
        <fullName evidence="14">Cytochrome P450</fullName>
    </submittedName>
</protein>
<dbReference type="InterPro" id="IPR036396">
    <property type="entry name" value="Cyt_P450_sf"/>
</dbReference>
<keyword evidence="8 13" id="KW-0560">Oxidoreductase</keyword>
<evidence type="ECO:0000256" key="12">
    <source>
        <dbReference type="PIRSR" id="PIRSR602401-1"/>
    </source>
</evidence>
<evidence type="ECO:0000256" key="10">
    <source>
        <dbReference type="ARBA" id="ARBA00023033"/>
    </source>
</evidence>
<sequence length="531" mass="60561">MQLTPLLFGLPAHQLLALLPAALLGFVVAKVIYRLFFHPLANVPGPRLAAATWLYEIYYDLVQGGQFVFQLRKLHEKYGPIVRITPDELHVNDPDLIDLVYPSGGKIVHKDPYYTRQFGLDECCCFTPDHHTHRLRRTALNRYFSKQAVSKFELFIRNTAQKLCDALDDYAGKEPVVLSTAFSSFATDIVTEYAFARCYHFLDRPGFQPNLQTAMDALADMIHVLKLAPWMQKLMRAIPSSWLLRMNPGMVDWMQLEEDDRTQIEETRARLEDQKAAKQYYTVFDELLKGSLPDKEKHTQRLFQEALLVVNAGSETTAWSLSVATYYLLSQPATLSKLRKELEGAIASPSELPSLPTLEALPYLNATVTETLRCSYGVACRLGRILPEEPMRLTSEVRTSGSGDHNMNRTFNYVVPPGYPVSMSAVLVHTNPDIFPDPYAFKPERWLDEDGNRARNLDKYLLSFSRGTRQCLGLNLAYAELYICLTAIFRRLGDRLELFETTTEDIRMQRDVFVPRPKHGTKGIRVLVKQL</sequence>
<dbReference type="InterPro" id="IPR050121">
    <property type="entry name" value="Cytochrome_P450_monoxygenase"/>
</dbReference>
<dbReference type="InterPro" id="IPR017972">
    <property type="entry name" value="Cyt_P450_CS"/>
</dbReference>
<evidence type="ECO:0000256" key="1">
    <source>
        <dbReference type="ARBA" id="ARBA00001971"/>
    </source>
</evidence>
<keyword evidence="4 12" id="KW-0349">Heme</keyword>
<dbReference type="FunFam" id="1.10.630.10:FF:000069">
    <property type="entry name" value="Cytochrome P450, putative (Eurofung)"/>
    <property type="match status" value="1"/>
</dbReference>
<dbReference type="Pfam" id="PF00067">
    <property type="entry name" value="p450"/>
    <property type="match status" value="1"/>
</dbReference>
<dbReference type="Proteomes" id="UP000800200">
    <property type="component" value="Unassembled WGS sequence"/>
</dbReference>
<gene>
    <name evidence="14" type="ORF">K469DRAFT_636341</name>
</gene>
<comment type="similarity">
    <text evidence="3 13">Belongs to the cytochrome P450 family.</text>
</comment>
<evidence type="ECO:0000256" key="11">
    <source>
        <dbReference type="ARBA" id="ARBA00023136"/>
    </source>
</evidence>
<evidence type="ECO:0000313" key="15">
    <source>
        <dbReference type="Proteomes" id="UP000800200"/>
    </source>
</evidence>
<dbReference type="InterPro" id="IPR002401">
    <property type="entry name" value="Cyt_P450_E_grp-I"/>
</dbReference>
<evidence type="ECO:0000256" key="7">
    <source>
        <dbReference type="ARBA" id="ARBA00022989"/>
    </source>
</evidence>
<keyword evidence="10 13" id="KW-0503">Monooxygenase</keyword>
<dbReference type="PRINTS" id="PR00463">
    <property type="entry name" value="EP450I"/>
</dbReference>
<dbReference type="PANTHER" id="PTHR24305">
    <property type="entry name" value="CYTOCHROME P450"/>
    <property type="match status" value="1"/>
</dbReference>
<dbReference type="GO" id="GO:0020037">
    <property type="term" value="F:heme binding"/>
    <property type="evidence" value="ECO:0007669"/>
    <property type="project" value="InterPro"/>
</dbReference>
<evidence type="ECO:0000313" key="14">
    <source>
        <dbReference type="EMBL" id="KAF2182478.1"/>
    </source>
</evidence>
<dbReference type="AlphaFoldDB" id="A0A6A6DWB7"/>
<proteinExistence type="inferred from homology"/>
<organism evidence="14 15">
    <name type="scientific">Zopfia rhizophila CBS 207.26</name>
    <dbReference type="NCBI Taxonomy" id="1314779"/>
    <lineage>
        <taxon>Eukaryota</taxon>
        <taxon>Fungi</taxon>
        <taxon>Dikarya</taxon>
        <taxon>Ascomycota</taxon>
        <taxon>Pezizomycotina</taxon>
        <taxon>Dothideomycetes</taxon>
        <taxon>Dothideomycetes incertae sedis</taxon>
        <taxon>Zopfiaceae</taxon>
        <taxon>Zopfia</taxon>
    </lineage>
</organism>
<evidence type="ECO:0000256" key="9">
    <source>
        <dbReference type="ARBA" id="ARBA00023004"/>
    </source>
</evidence>
<evidence type="ECO:0000256" key="13">
    <source>
        <dbReference type="RuleBase" id="RU000461"/>
    </source>
</evidence>
<feature type="binding site" description="axial binding residue" evidence="12">
    <location>
        <position position="471"/>
    </location>
    <ligand>
        <name>heme</name>
        <dbReference type="ChEBI" id="CHEBI:30413"/>
    </ligand>
    <ligandPart>
        <name>Fe</name>
        <dbReference type="ChEBI" id="CHEBI:18248"/>
    </ligandPart>
</feature>
<evidence type="ECO:0000256" key="2">
    <source>
        <dbReference type="ARBA" id="ARBA00004167"/>
    </source>
</evidence>
<keyword evidence="9 12" id="KW-0408">Iron</keyword>
<dbReference type="Gene3D" id="1.10.630.10">
    <property type="entry name" value="Cytochrome P450"/>
    <property type="match status" value="1"/>
</dbReference>
<dbReference type="SUPFAM" id="SSF48264">
    <property type="entry name" value="Cytochrome P450"/>
    <property type="match status" value="1"/>
</dbReference>
<dbReference type="PROSITE" id="PS00086">
    <property type="entry name" value="CYTOCHROME_P450"/>
    <property type="match status" value="1"/>
</dbReference>
<dbReference type="InterPro" id="IPR001128">
    <property type="entry name" value="Cyt_P450"/>
</dbReference>
<comment type="cofactor">
    <cofactor evidence="1 12">
        <name>heme</name>
        <dbReference type="ChEBI" id="CHEBI:30413"/>
    </cofactor>
</comment>
<dbReference type="CDD" id="cd11062">
    <property type="entry name" value="CYP58-like"/>
    <property type="match status" value="1"/>
</dbReference>
<dbReference type="OrthoDB" id="3945418at2759"/>
<dbReference type="GO" id="GO:0005506">
    <property type="term" value="F:iron ion binding"/>
    <property type="evidence" value="ECO:0007669"/>
    <property type="project" value="InterPro"/>
</dbReference>
<keyword evidence="15" id="KW-1185">Reference proteome</keyword>
<dbReference type="PRINTS" id="PR00385">
    <property type="entry name" value="P450"/>
</dbReference>
<keyword evidence="7" id="KW-1133">Transmembrane helix</keyword>
<comment type="subcellular location">
    <subcellularLocation>
        <location evidence="2">Membrane</location>
        <topology evidence="2">Single-pass membrane protein</topology>
    </subcellularLocation>
</comment>
<keyword evidence="11" id="KW-0472">Membrane</keyword>
<dbReference type="GO" id="GO:0004497">
    <property type="term" value="F:monooxygenase activity"/>
    <property type="evidence" value="ECO:0007669"/>
    <property type="project" value="UniProtKB-KW"/>
</dbReference>
<accession>A0A6A6DWB7</accession>
<name>A0A6A6DWB7_9PEZI</name>
<evidence type="ECO:0000256" key="5">
    <source>
        <dbReference type="ARBA" id="ARBA00022692"/>
    </source>
</evidence>
<evidence type="ECO:0000256" key="8">
    <source>
        <dbReference type="ARBA" id="ARBA00023002"/>
    </source>
</evidence>
<evidence type="ECO:0000256" key="4">
    <source>
        <dbReference type="ARBA" id="ARBA00022617"/>
    </source>
</evidence>
<dbReference type="GO" id="GO:0016020">
    <property type="term" value="C:membrane"/>
    <property type="evidence" value="ECO:0007669"/>
    <property type="project" value="UniProtKB-SubCell"/>
</dbReference>
<dbReference type="EMBL" id="ML994647">
    <property type="protein sequence ID" value="KAF2182478.1"/>
    <property type="molecule type" value="Genomic_DNA"/>
</dbReference>
<keyword evidence="5" id="KW-0812">Transmembrane</keyword>
<dbReference type="PANTHER" id="PTHR24305:SF157">
    <property type="entry name" value="N-ACETYLTRYPTOPHAN 6-HYDROXYLASE IVOC-RELATED"/>
    <property type="match status" value="1"/>
</dbReference>
<evidence type="ECO:0000256" key="6">
    <source>
        <dbReference type="ARBA" id="ARBA00022723"/>
    </source>
</evidence>
<keyword evidence="6 12" id="KW-0479">Metal-binding</keyword>
<dbReference type="GO" id="GO:0016705">
    <property type="term" value="F:oxidoreductase activity, acting on paired donors, with incorporation or reduction of molecular oxygen"/>
    <property type="evidence" value="ECO:0007669"/>
    <property type="project" value="InterPro"/>
</dbReference>